<accession>A0ABS1RAV8</accession>
<feature type="region of interest" description="Disordered" evidence="4">
    <location>
        <begin position="52"/>
        <end position="77"/>
    </location>
</feature>
<keyword evidence="3" id="KW-0804">Transcription</keyword>
<feature type="domain" description="HTH araC/xylS-type" evidence="5">
    <location>
        <begin position="1"/>
        <end position="48"/>
    </location>
</feature>
<dbReference type="InterPro" id="IPR020449">
    <property type="entry name" value="Tscrpt_reg_AraC-type_HTH"/>
</dbReference>
<evidence type="ECO:0000256" key="1">
    <source>
        <dbReference type="ARBA" id="ARBA00023015"/>
    </source>
</evidence>
<dbReference type="Gene3D" id="1.10.10.60">
    <property type="entry name" value="Homeodomain-like"/>
    <property type="match status" value="1"/>
</dbReference>
<proteinExistence type="predicted"/>
<organism evidence="6 7">
    <name type="scientific">Rhodovulum visakhapatnamense</name>
    <dbReference type="NCBI Taxonomy" id="364297"/>
    <lineage>
        <taxon>Bacteria</taxon>
        <taxon>Pseudomonadati</taxon>
        <taxon>Pseudomonadota</taxon>
        <taxon>Alphaproteobacteria</taxon>
        <taxon>Rhodobacterales</taxon>
        <taxon>Paracoccaceae</taxon>
        <taxon>Rhodovulum</taxon>
    </lineage>
</organism>
<sequence>MVRKAQNLLTSDGPIAEIADQLGYADPAHFSRAYRRWTGFSPRAHRRMILSAATPAPVPNPTADGCPASFSREDREA</sequence>
<dbReference type="PANTHER" id="PTHR43280:SF2">
    <property type="entry name" value="HTH-TYPE TRANSCRIPTIONAL REGULATOR EXSA"/>
    <property type="match status" value="1"/>
</dbReference>
<dbReference type="Proteomes" id="UP000635853">
    <property type="component" value="Unassembled WGS sequence"/>
</dbReference>
<dbReference type="Pfam" id="PF12833">
    <property type="entry name" value="HTH_18"/>
    <property type="match status" value="1"/>
</dbReference>
<dbReference type="PROSITE" id="PS01124">
    <property type="entry name" value="HTH_ARAC_FAMILY_2"/>
    <property type="match status" value="1"/>
</dbReference>
<evidence type="ECO:0000256" key="3">
    <source>
        <dbReference type="ARBA" id="ARBA00023163"/>
    </source>
</evidence>
<protein>
    <submittedName>
        <fullName evidence="6">Helix-turn-helix transcriptional regulator</fullName>
    </submittedName>
</protein>
<comment type="caution">
    <text evidence="6">The sequence shown here is derived from an EMBL/GenBank/DDBJ whole genome shotgun (WGS) entry which is preliminary data.</text>
</comment>
<gene>
    <name evidence="6" type="ORF">JMJ92_01020</name>
</gene>
<reference evidence="7" key="1">
    <citation type="submission" date="2021-01" db="EMBL/GenBank/DDBJ databases">
        <title>Draft genomes of Rhodovulum sulfidophilum.</title>
        <authorList>
            <person name="Guzman M.S."/>
        </authorList>
    </citation>
    <scope>NUCLEOTIDE SEQUENCE [LARGE SCALE GENOMIC DNA]</scope>
    <source>
        <strain evidence="7">AB19</strain>
    </source>
</reference>
<dbReference type="PRINTS" id="PR00032">
    <property type="entry name" value="HTHARAC"/>
</dbReference>
<evidence type="ECO:0000256" key="4">
    <source>
        <dbReference type="SAM" id="MobiDB-lite"/>
    </source>
</evidence>
<keyword evidence="2" id="KW-0238">DNA-binding</keyword>
<name>A0ABS1RAV8_9RHOB</name>
<dbReference type="InterPro" id="IPR018060">
    <property type="entry name" value="HTH_AraC"/>
</dbReference>
<dbReference type="RefSeq" id="WP_075785226.1">
    <property type="nucleotide sequence ID" value="NZ_JAESIL010000002.1"/>
</dbReference>
<evidence type="ECO:0000313" key="6">
    <source>
        <dbReference type="EMBL" id="MBL3576748.1"/>
    </source>
</evidence>
<dbReference type="PANTHER" id="PTHR43280">
    <property type="entry name" value="ARAC-FAMILY TRANSCRIPTIONAL REGULATOR"/>
    <property type="match status" value="1"/>
</dbReference>
<evidence type="ECO:0000256" key="2">
    <source>
        <dbReference type="ARBA" id="ARBA00023125"/>
    </source>
</evidence>
<evidence type="ECO:0000259" key="5">
    <source>
        <dbReference type="PROSITE" id="PS01124"/>
    </source>
</evidence>
<dbReference type="SUPFAM" id="SSF46689">
    <property type="entry name" value="Homeodomain-like"/>
    <property type="match status" value="1"/>
</dbReference>
<keyword evidence="7" id="KW-1185">Reference proteome</keyword>
<dbReference type="EMBL" id="JAESIL010000002">
    <property type="protein sequence ID" value="MBL3576748.1"/>
    <property type="molecule type" value="Genomic_DNA"/>
</dbReference>
<keyword evidence="1" id="KW-0805">Transcription regulation</keyword>
<dbReference type="InterPro" id="IPR009057">
    <property type="entry name" value="Homeodomain-like_sf"/>
</dbReference>
<evidence type="ECO:0000313" key="7">
    <source>
        <dbReference type="Proteomes" id="UP000635853"/>
    </source>
</evidence>